<dbReference type="InterPro" id="IPR008928">
    <property type="entry name" value="6-hairpin_glycosidase_sf"/>
</dbReference>
<proteinExistence type="predicted"/>
<dbReference type="RefSeq" id="WP_260072285.1">
    <property type="nucleotide sequence ID" value="NZ_JALXMO010000002.1"/>
</dbReference>
<comment type="caution">
    <text evidence="3">The sequence shown here is derived from an EMBL/GenBank/DDBJ whole genome shotgun (WGS) entry which is preliminary data.</text>
</comment>
<dbReference type="EMBL" id="JALXMO010000002">
    <property type="protein sequence ID" value="MCT1606065.1"/>
    <property type="molecule type" value="Genomic_DNA"/>
</dbReference>
<evidence type="ECO:0000259" key="1">
    <source>
        <dbReference type="Pfam" id="PF14742"/>
    </source>
</evidence>
<organism evidence="3 4">
    <name type="scientific">Nesterenkonia massiliensis</name>
    <dbReference type="NCBI Taxonomy" id="1232429"/>
    <lineage>
        <taxon>Bacteria</taxon>
        <taxon>Bacillati</taxon>
        <taxon>Actinomycetota</taxon>
        <taxon>Actinomycetes</taxon>
        <taxon>Micrococcales</taxon>
        <taxon>Micrococcaceae</taxon>
        <taxon>Nesterenkonia</taxon>
    </lineage>
</organism>
<dbReference type="SUPFAM" id="SSF48208">
    <property type="entry name" value="Six-hairpin glycosidases"/>
    <property type="match status" value="1"/>
</dbReference>
<keyword evidence="4" id="KW-1185">Reference proteome</keyword>
<dbReference type="Pfam" id="PF22422">
    <property type="entry name" value="MGH1-like_GH"/>
    <property type="match status" value="1"/>
</dbReference>
<evidence type="ECO:0000313" key="3">
    <source>
        <dbReference type="EMBL" id="MCT1606065.1"/>
    </source>
</evidence>
<sequence>MTLDSKDEVRPAGLPHVALPQTQVTLVEGASFCVSGIHGDIQPGRAEGLFVRDTRVLSHWELRIDGELLEPLTVIPGEPFERRFIGRAPTRQGLVEPTLIVERRRLVGQGMREDITVRNYGPEAAGIHLTVTADADFADLFQVKERRPLTAAGVAHSQTGSDLIFVSDRGSERRGVRVSAEGAVASPHTLTYRVLVPARGEWHTTVSIHPSASGEELAAAFPTGQEVESTRPALRMSTWRARTPRIEVENTVLTAALATSEQDLGALRITDPEHPEDDVVAAGAPWFMALFVRDSLLTSWMLLPFAPRLVMGTLQTLARLQGGRVNPMTEEEPGKILHEVRHGADLSLALGGDSVYYGSIDSTPLFLMLAGRALRWGVSAQELSSLKSAVRAGADWIHRYGDRDGDGFVEYCRSSDKGLANQGWKDSQDSIAGADGVQARPPIALAEVQGYAYAGYLATAELEDSWGEPERARLWRKRAEELKGRFHEAFWMPHESFYAMALDGAKRPVDALSSNIGHCLWTGIIDEDHRDDVVARLVGDDLFTGFGIRTRSQSSAAFNPASYHNGSVWPHDTVLAAAGMARCGHREAALTVLSGLADALEAFSGRLPELFCGFSREAMPVPVPYPTSCSPQAWAAAVPYEMLRIGLGLEVDMPSGTVTAEPAPSLFGSVRVSGIPLGEAGAFDIFADESTVELQGLPSGLSWDGPA</sequence>
<dbReference type="InterPro" id="IPR012341">
    <property type="entry name" value="6hp_glycosidase-like_sf"/>
</dbReference>
<accession>A0ABT2HND6</accession>
<evidence type="ECO:0000313" key="4">
    <source>
        <dbReference type="Proteomes" id="UP001205046"/>
    </source>
</evidence>
<gene>
    <name evidence="3" type="ORF">M3B43_01755</name>
</gene>
<reference evidence="3 4" key="1">
    <citation type="submission" date="2022-04" db="EMBL/GenBank/DDBJ databases">
        <title>Human microbiome associated bacterial genomes.</title>
        <authorList>
            <person name="Sandstrom S."/>
            <person name="Salamzade R."/>
            <person name="Kalan L.R."/>
        </authorList>
    </citation>
    <scope>NUCLEOTIDE SEQUENCE [LARGE SCALE GENOMIC DNA]</scope>
    <source>
        <strain evidence="4">p3-SID767</strain>
    </source>
</reference>
<feature type="domain" description="Mannosylglycerate hydrolase MGH1-like glycoside hydrolase" evidence="2">
    <location>
        <begin position="434"/>
        <end position="601"/>
    </location>
</feature>
<dbReference type="Proteomes" id="UP001205046">
    <property type="component" value="Unassembled WGS sequence"/>
</dbReference>
<dbReference type="InterPro" id="IPR054491">
    <property type="entry name" value="MGH1-like_GH"/>
</dbReference>
<dbReference type="Pfam" id="PF14742">
    <property type="entry name" value="GDE_N_bis"/>
    <property type="match status" value="1"/>
</dbReference>
<evidence type="ECO:0000259" key="2">
    <source>
        <dbReference type="Pfam" id="PF22422"/>
    </source>
</evidence>
<feature type="domain" description="Putative glycogen debranching enzyme N-terminal" evidence="1">
    <location>
        <begin position="26"/>
        <end position="206"/>
    </location>
</feature>
<dbReference type="InterPro" id="IPR032856">
    <property type="entry name" value="GDE_N_bis"/>
</dbReference>
<protein>
    <submittedName>
        <fullName evidence="3">Amylo-alpha-1,6-glucosidase</fullName>
    </submittedName>
</protein>
<name>A0ABT2HND6_9MICC</name>
<dbReference type="Gene3D" id="1.50.10.10">
    <property type="match status" value="1"/>
</dbReference>